<keyword evidence="3" id="KW-1185">Reference proteome</keyword>
<evidence type="ECO:0000256" key="1">
    <source>
        <dbReference type="SAM" id="MobiDB-lite"/>
    </source>
</evidence>
<dbReference type="AlphaFoldDB" id="A0A371II31"/>
<protein>
    <submittedName>
        <fullName evidence="2">Uncharacterized protein</fullName>
    </submittedName>
</protein>
<proteinExistence type="predicted"/>
<feature type="region of interest" description="Disordered" evidence="1">
    <location>
        <begin position="138"/>
        <end position="191"/>
    </location>
</feature>
<dbReference type="Proteomes" id="UP000257109">
    <property type="component" value="Unassembled WGS sequence"/>
</dbReference>
<dbReference type="CDD" id="cd00303">
    <property type="entry name" value="retropepsin_like"/>
    <property type="match status" value="1"/>
</dbReference>
<organism evidence="2 3">
    <name type="scientific">Mucuna pruriens</name>
    <name type="common">Velvet bean</name>
    <name type="synonym">Dolichos pruriens</name>
    <dbReference type="NCBI Taxonomy" id="157652"/>
    <lineage>
        <taxon>Eukaryota</taxon>
        <taxon>Viridiplantae</taxon>
        <taxon>Streptophyta</taxon>
        <taxon>Embryophyta</taxon>
        <taxon>Tracheophyta</taxon>
        <taxon>Spermatophyta</taxon>
        <taxon>Magnoliopsida</taxon>
        <taxon>eudicotyledons</taxon>
        <taxon>Gunneridae</taxon>
        <taxon>Pentapetalae</taxon>
        <taxon>rosids</taxon>
        <taxon>fabids</taxon>
        <taxon>Fabales</taxon>
        <taxon>Fabaceae</taxon>
        <taxon>Papilionoideae</taxon>
        <taxon>50 kb inversion clade</taxon>
        <taxon>NPAAA clade</taxon>
        <taxon>indigoferoid/millettioid clade</taxon>
        <taxon>Phaseoleae</taxon>
        <taxon>Mucuna</taxon>
    </lineage>
</organism>
<dbReference type="EMBL" id="QJKJ01000039">
    <property type="protein sequence ID" value="RDY14625.1"/>
    <property type="molecule type" value="Genomic_DNA"/>
</dbReference>
<sequence>MPVSIYRALNFGDLEPTGMTIQLANRSIIQPLGVLEDVLVQVNELIFPTDFYVLDMEDETSGKESTLILGRPFLMIARTKTNVHVGTLSMEFSDTLVPFNIFEAMKHPTKDHSLFGIDMIEELVEEYFQLDSCTVQEADANSNSTSTEPTKRSRPKQPKAEIMLAHPVPSPNQVGQTDPKSLTENSSSTPLPMELKSLPNHLKYAYLDNEQQLLVIISNNLCEKQEDKLLNVLRQHKKAIGGNFQTFLA</sequence>
<feature type="compositionally biased region" description="Polar residues" evidence="1">
    <location>
        <begin position="138"/>
        <end position="148"/>
    </location>
</feature>
<evidence type="ECO:0000313" key="2">
    <source>
        <dbReference type="EMBL" id="RDY14625.1"/>
    </source>
</evidence>
<comment type="caution">
    <text evidence="2">The sequence shown here is derived from an EMBL/GenBank/DDBJ whole genome shotgun (WGS) entry which is preliminary data.</text>
</comment>
<name>A0A371II31_MUCPR</name>
<feature type="compositionally biased region" description="Polar residues" evidence="1">
    <location>
        <begin position="171"/>
        <end position="190"/>
    </location>
</feature>
<dbReference type="OrthoDB" id="1934381at2759"/>
<dbReference type="PANTHER" id="PTHR33067">
    <property type="entry name" value="RNA-DIRECTED DNA POLYMERASE-RELATED"/>
    <property type="match status" value="1"/>
</dbReference>
<dbReference type="PANTHER" id="PTHR33067:SF15">
    <property type="entry name" value="RNA-DIRECTED DNA POLYMERASE"/>
    <property type="match status" value="1"/>
</dbReference>
<evidence type="ECO:0000313" key="3">
    <source>
        <dbReference type="Proteomes" id="UP000257109"/>
    </source>
</evidence>
<feature type="non-terminal residue" evidence="2">
    <location>
        <position position="1"/>
    </location>
</feature>
<dbReference type="Gene3D" id="2.40.70.10">
    <property type="entry name" value="Acid Proteases"/>
    <property type="match status" value="1"/>
</dbReference>
<dbReference type="InterPro" id="IPR021109">
    <property type="entry name" value="Peptidase_aspartic_dom_sf"/>
</dbReference>
<accession>A0A371II31</accession>
<gene>
    <name evidence="2" type="ORF">CR513_00277</name>
</gene>
<reference evidence="2" key="1">
    <citation type="submission" date="2018-05" db="EMBL/GenBank/DDBJ databases">
        <title>Draft genome of Mucuna pruriens seed.</title>
        <authorList>
            <person name="Nnadi N.E."/>
            <person name="Vos R."/>
            <person name="Hasami M.H."/>
            <person name="Devisetty U.K."/>
            <person name="Aguiy J.C."/>
        </authorList>
    </citation>
    <scope>NUCLEOTIDE SEQUENCE [LARGE SCALE GENOMIC DNA]</scope>
    <source>
        <strain evidence="2">JCA_2017</strain>
    </source>
</reference>